<evidence type="ECO:0000259" key="1">
    <source>
        <dbReference type="Pfam" id="PF02896"/>
    </source>
</evidence>
<sequence length="68" mass="7425">NIGTPNDLDGVIRNGGEGVGLYRTEFLYMGRDELPSEEVQFEAYKAVLEGLKGKPVVVRTLDIGGDKK</sequence>
<dbReference type="Pfam" id="PF02896">
    <property type="entry name" value="PEP-utilizers_C"/>
    <property type="match status" value="1"/>
</dbReference>
<reference evidence="2" key="1">
    <citation type="submission" date="2021-10" db="EMBL/GenBank/DDBJ databases">
        <title>Collection of gut derived symbiotic bacterial strains cultured from healthy donors.</title>
        <authorList>
            <person name="Lin H."/>
            <person name="Littmann E."/>
            <person name="Kohout C."/>
            <person name="Pamer E.G."/>
        </authorList>
    </citation>
    <scope>NUCLEOTIDE SEQUENCE</scope>
    <source>
        <strain evidence="2">DFI.7.28A</strain>
    </source>
</reference>
<dbReference type="GO" id="GO:0016772">
    <property type="term" value="F:transferase activity, transferring phosphorus-containing groups"/>
    <property type="evidence" value="ECO:0007669"/>
    <property type="project" value="InterPro"/>
</dbReference>
<comment type="caution">
    <text evidence="2">The sequence shown here is derived from an EMBL/GenBank/DDBJ whole genome shotgun (WGS) entry which is preliminary data.</text>
</comment>
<gene>
    <name evidence="2" type="ORF">LIZ82_17260</name>
</gene>
<name>A0AAW4UWY7_9FIRM</name>
<dbReference type="Proteomes" id="UP001197741">
    <property type="component" value="Unassembled WGS sequence"/>
</dbReference>
<protein>
    <submittedName>
        <fullName evidence="2">Phosphoenolpyruvate--protein phosphotransferase</fullName>
    </submittedName>
</protein>
<dbReference type="InterPro" id="IPR050499">
    <property type="entry name" value="PEP-utilizing_PTS_enzyme"/>
</dbReference>
<dbReference type="RefSeq" id="WP_306783605.1">
    <property type="nucleotide sequence ID" value="NZ_JAJCJQ010000219.1"/>
</dbReference>
<proteinExistence type="predicted"/>
<dbReference type="InterPro" id="IPR015813">
    <property type="entry name" value="Pyrv/PenolPyrv_kinase-like_dom"/>
</dbReference>
<evidence type="ECO:0000313" key="2">
    <source>
        <dbReference type="EMBL" id="MCB6962606.1"/>
    </source>
</evidence>
<dbReference type="SUPFAM" id="SSF51621">
    <property type="entry name" value="Phosphoenolpyruvate/pyruvate domain"/>
    <property type="match status" value="1"/>
</dbReference>
<organism evidence="2 3">
    <name type="scientific">Agathobacter rectalis</name>
    <dbReference type="NCBI Taxonomy" id="39491"/>
    <lineage>
        <taxon>Bacteria</taxon>
        <taxon>Bacillati</taxon>
        <taxon>Bacillota</taxon>
        <taxon>Clostridia</taxon>
        <taxon>Lachnospirales</taxon>
        <taxon>Lachnospiraceae</taxon>
        <taxon>Agathobacter</taxon>
    </lineage>
</organism>
<feature type="non-terminal residue" evidence="2">
    <location>
        <position position="68"/>
    </location>
</feature>
<accession>A0AAW4UWY7</accession>
<feature type="domain" description="PEP-utilising enzyme C-terminal" evidence="1">
    <location>
        <begin position="1"/>
        <end position="68"/>
    </location>
</feature>
<dbReference type="PANTHER" id="PTHR46244:SF3">
    <property type="entry name" value="PHOSPHOENOLPYRUVATE-PROTEIN PHOSPHOTRANSFERASE"/>
    <property type="match status" value="1"/>
</dbReference>
<dbReference type="Gene3D" id="3.20.20.60">
    <property type="entry name" value="Phosphoenolpyruvate-binding domains"/>
    <property type="match status" value="1"/>
</dbReference>
<dbReference type="InterPro" id="IPR000121">
    <property type="entry name" value="PEP_util_C"/>
</dbReference>
<dbReference type="InterPro" id="IPR040442">
    <property type="entry name" value="Pyrv_kinase-like_dom_sf"/>
</dbReference>
<dbReference type="EMBL" id="JAJCJQ010000219">
    <property type="protein sequence ID" value="MCB6962606.1"/>
    <property type="molecule type" value="Genomic_DNA"/>
</dbReference>
<dbReference type="PANTHER" id="PTHR46244">
    <property type="entry name" value="PHOSPHOENOLPYRUVATE-PROTEIN PHOSPHOTRANSFERASE"/>
    <property type="match status" value="1"/>
</dbReference>
<dbReference type="AlphaFoldDB" id="A0AAW4UWY7"/>
<feature type="non-terminal residue" evidence="2">
    <location>
        <position position="1"/>
    </location>
</feature>
<evidence type="ECO:0000313" key="3">
    <source>
        <dbReference type="Proteomes" id="UP001197741"/>
    </source>
</evidence>